<feature type="domain" description="DOD-type homing endonuclease" evidence="1">
    <location>
        <begin position="156"/>
        <end position="296"/>
    </location>
</feature>
<proteinExistence type="predicted"/>
<dbReference type="PROSITE" id="PS50819">
    <property type="entry name" value="INTEIN_ENDONUCLEASE"/>
    <property type="match status" value="1"/>
</dbReference>
<sequence>MAQVGYQSDPLKKRLSKKQFIELHLKQGVSQTEIARRFNVSISSLIRLKKQYDIPTNKNIKKLQAQQRDKVSLENQTIPEEIKRLYWNDNLSLAEIGKRFNVDRTVVFGYMKRHNIQIRNKSQARKLAANEGRLSMDLYEINDKFFSRWSAKMAWVLGYIFADGNIHPQAQGTYCLSISSKDTSLLQNIKKAMKSTHPIKKVIHKEWFVYRLFITRPQINSDLSKLGLIPRKSLIILFPKVPQRFLSHFIRGVFDGDGSVFFDPRSKKSPLRVSFSSGSKAFMTALETKLHMHAGLSKKTIYEAHRVNTSYYIRYSHKDCLKFFNYIYEDADESIRLERKYQKCIVGRNGI</sequence>
<dbReference type="GO" id="GO:0004519">
    <property type="term" value="F:endonuclease activity"/>
    <property type="evidence" value="ECO:0007669"/>
    <property type="project" value="InterPro"/>
</dbReference>
<dbReference type="InterPro" id="IPR027434">
    <property type="entry name" value="Homing_endonucl"/>
</dbReference>
<dbReference type="Gene3D" id="1.10.10.60">
    <property type="entry name" value="Homeodomain-like"/>
    <property type="match status" value="1"/>
</dbReference>
<dbReference type="InterPro" id="IPR004042">
    <property type="entry name" value="Intein_endonuc_central"/>
</dbReference>
<dbReference type="EMBL" id="JAANXD010000026">
    <property type="protein sequence ID" value="MBS1257489.1"/>
    <property type="molecule type" value="Genomic_DNA"/>
</dbReference>
<accession>A0A942A314</accession>
<reference evidence="2" key="1">
    <citation type="journal article" date="2021" name="ISME J.">
        <title>Fine-scale metabolic discontinuity in a stratified prokaryote microbiome of a Red Sea deep halocline.</title>
        <authorList>
            <person name="Michoud G."/>
            <person name="Ngugi D.K."/>
            <person name="Barozzi A."/>
            <person name="Merlino G."/>
            <person name="Calleja M.L."/>
            <person name="Delgado-Huertas A."/>
            <person name="Moran X.A.G."/>
            <person name="Daffonchio D."/>
        </authorList>
    </citation>
    <scope>NUCLEOTIDE SEQUENCE</scope>
    <source>
        <strain evidence="2">SuakinDeep_MAG55_1</strain>
    </source>
</reference>
<evidence type="ECO:0000313" key="2">
    <source>
        <dbReference type="EMBL" id="MBS1257489.1"/>
    </source>
</evidence>
<gene>
    <name evidence="2" type="ORF">MAG551_00533</name>
</gene>
<name>A0A942A314_9BACT</name>
<evidence type="ECO:0000313" key="3">
    <source>
        <dbReference type="Proteomes" id="UP000722750"/>
    </source>
</evidence>
<evidence type="ECO:0000259" key="1">
    <source>
        <dbReference type="PROSITE" id="PS50819"/>
    </source>
</evidence>
<comment type="caution">
    <text evidence="2">The sequence shown here is derived from an EMBL/GenBank/DDBJ whole genome shotgun (WGS) entry which is preliminary data.</text>
</comment>
<dbReference type="InterPro" id="IPR004860">
    <property type="entry name" value="LAGLIDADG_dom"/>
</dbReference>
<dbReference type="AlphaFoldDB" id="A0A942A314"/>
<dbReference type="Pfam" id="PF14528">
    <property type="entry name" value="LAGLIDADG_3"/>
    <property type="match status" value="1"/>
</dbReference>
<dbReference type="Proteomes" id="UP000722750">
    <property type="component" value="Unassembled WGS sequence"/>
</dbReference>
<protein>
    <recommendedName>
        <fullName evidence="1">DOD-type homing endonuclease domain-containing protein</fullName>
    </recommendedName>
</protein>
<organism evidence="2 3">
    <name type="scientific">Candidatus Scalindua arabica</name>
    <dbReference type="NCBI Taxonomy" id="1127984"/>
    <lineage>
        <taxon>Bacteria</taxon>
        <taxon>Pseudomonadati</taxon>
        <taxon>Planctomycetota</taxon>
        <taxon>Candidatus Brocadiia</taxon>
        <taxon>Candidatus Brocadiales</taxon>
        <taxon>Candidatus Scalinduaceae</taxon>
        <taxon>Candidatus Scalindua</taxon>
    </lineage>
</organism>
<dbReference type="SUPFAM" id="SSF55608">
    <property type="entry name" value="Homing endonucleases"/>
    <property type="match status" value="2"/>
</dbReference>
<dbReference type="Gene3D" id="3.10.28.10">
    <property type="entry name" value="Homing endonucleases"/>
    <property type="match status" value="1"/>
</dbReference>